<feature type="region of interest" description="Disordered" evidence="1">
    <location>
        <begin position="81"/>
        <end position="109"/>
    </location>
</feature>
<evidence type="ECO:0000313" key="3">
    <source>
        <dbReference type="Proteomes" id="UP000249605"/>
    </source>
</evidence>
<dbReference type="Pfam" id="PF04391">
    <property type="entry name" value="DUF533"/>
    <property type="match status" value="1"/>
</dbReference>
<accession>A0A2U9S6Q8</accession>
<keyword evidence="2" id="KW-0614">Plasmid</keyword>
<evidence type="ECO:0000256" key="1">
    <source>
        <dbReference type="SAM" id="MobiDB-lite"/>
    </source>
</evidence>
<dbReference type="RefSeq" id="WP_111068006.1">
    <property type="nucleotide sequence ID" value="NZ_CP029830.1"/>
</dbReference>
<dbReference type="AlphaFoldDB" id="A0A2U9S6Q8"/>
<dbReference type="InterPro" id="IPR007486">
    <property type="entry name" value="YebE"/>
</dbReference>
<evidence type="ECO:0000313" key="2">
    <source>
        <dbReference type="EMBL" id="AWU95234.1"/>
    </source>
</evidence>
<keyword evidence="3" id="KW-1185">Reference proteome</keyword>
<gene>
    <name evidence="2" type="ORF">DM194_12760</name>
</gene>
<protein>
    <submittedName>
        <fullName evidence="2">Tellurite resistance TerB family protein</fullName>
    </submittedName>
</protein>
<feature type="compositionally biased region" description="Gly residues" evidence="1">
    <location>
        <begin position="127"/>
        <end position="148"/>
    </location>
</feature>
<dbReference type="CDD" id="cd07178">
    <property type="entry name" value="terB_like_YebE"/>
    <property type="match status" value="1"/>
</dbReference>
<dbReference type="Gene3D" id="1.10.3680.10">
    <property type="entry name" value="TerB-like"/>
    <property type="match status" value="1"/>
</dbReference>
<dbReference type="KEGG" id="azm:DM194_12760"/>
<geneLocation type="plasmid" evidence="2 3">
    <name>unnamed1</name>
</geneLocation>
<dbReference type="OrthoDB" id="7363394at2"/>
<dbReference type="InterPro" id="IPR029024">
    <property type="entry name" value="TerB-like"/>
</dbReference>
<sequence>MADLQRILGTMLATGMGGRSHGGMNAMGSVLGNSGFGAGAPGGTAAAASGKRGMGVGSVAGLGALGYLAFKAFQERQRNQGAAGQGAAGQGTVAQGTHPAGQPAGSPWGDVGGILGGLFGGGAAGSAGRLGSGQGSGQVSGQGSGQGSGSLSDRLSQVFETRSTPQAEEPDDGAYPSIAMEDQQALLLIRAMIAAANADGVITPDERRHIMDTLDEAGAGAEERRIVEQELDRPQPMEALLQSVKDQQTAEQVYLASRMAVNEQSEAERSYLQYLASRLKLDPQRVQQMNQAA</sequence>
<reference evidence="2 3" key="1">
    <citation type="submission" date="2018-06" db="EMBL/GenBank/DDBJ databases">
        <title>Complete genome sequencing of Azospirillum sp. M2T2B2.</title>
        <authorList>
            <person name="Heo J."/>
            <person name="Kim S.-J."/>
            <person name="Kwon S.-W."/>
            <person name="Anandham R."/>
        </authorList>
    </citation>
    <scope>NUCLEOTIDE SEQUENCE [LARGE SCALE GENOMIC DNA]</scope>
    <source>
        <strain evidence="2 3">M2T2B2</strain>
        <plasmid evidence="2 3">unnamed1</plasmid>
    </source>
</reference>
<proteinExistence type="predicted"/>
<dbReference type="Proteomes" id="UP000249605">
    <property type="component" value="Plasmid unnamed1"/>
</dbReference>
<dbReference type="EMBL" id="CP029830">
    <property type="protein sequence ID" value="AWU95234.1"/>
    <property type="molecule type" value="Genomic_DNA"/>
</dbReference>
<name>A0A2U9S6Q8_9PROT</name>
<organism evidence="2 3">
    <name type="scientific">Azospirillum ramasamyi</name>
    <dbReference type="NCBI Taxonomy" id="682998"/>
    <lineage>
        <taxon>Bacteria</taxon>
        <taxon>Pseudomonadati</taxon>
        <taxon>Pseudomonadota</taxon>
        <taxon>Alphaproteobacteria</taxon>
        <taxon>Rhodospirillales</taxon>
        <taxon>Azospirillaceae</taxon>
        <taxon>Azospirillum</taxon>
    </lineage>
</organism>
<feature type="region of interest" description="Disordered" evidence="1">
    <location>
        <begin position="127"/>
        <end position="155"/>
    </location>
</feature>
<dbReference type="SUPFAM" id="SSF158682">
    <property type="entry name" value="TerB-like"/>
    <property type="match status" value="1"/>
</dbReference>